<proteinExistence type="predicted"/>
<feature type="domain" description="Co-chaperone DjlA N-terminal" evidence="1">
    <location>
        <begin position="63"/>
        <end position="177"/>
    </location>
</feature>
<dbReference type="EMBL" id="AP019798">
    <property type="protein sequence ID" value="BBL88678.1"/>
    <property type="molecule type" value="Genomic_DNA"/>
</dbReference>
<sequence>MSSHSYEILIKFHQDLEICSNQYHLKQIDNSLVLNMFNSLTSLFKQLIEGSDLSQSNTLSPNMAIACLLCEVAGADSQIDEKEQASKHSLIMKLLSLTEEDASTLLTQAQSKSAESTSLYDFTSQLRELSQETRYELIKSMWEVAYADGEIDPLEDAVIRKTAELLYVDHSEFIRAKLSAS</sequence>
<dbReference type="InterPro" id="IPR029024">
    <property type="entry name" value="TerB-like"/>
</dbReference>
<evidence type="ECO:0000313" key="2">
    <source>
        <dbReference type="EMBL" id="BBL88678.1"/>
    </source>
</evidence>
<dbReference type="InterPro" id="IPR007791">
    <property type="entry name" value="DjlA_N"/>
</dbReference>
<accession>A0A510I646</accession>
<gene>
    <name evidence="2" type="ORF">VroAM7_13310</name>
</gene>
<dbReference type="Gene3D" id="1.10.3680.10">
    <property type="entry name" value="TerB-like"/>
    <property type="match status" value="1"/>
</dbReference>
<name>A0A510I646_9VIBR</name>
<evidence type="ECO:0000313" key="3">
    <source>
        <dbReference type="Proteomes" id="UP000315115"/>
    </source>
</evidence>
<reference evidence="3" key="1">
    <citation type="submission" date="2019-07" db="EMBL/GenBank/DDBJ databases">
        <title>Complete Genome Sequences of Vibrion rotiferianus strain AM7.</title>
        <authorList>
            <person name="Miyazaki K."/>
            <person name="Wiseschart A."/>
            <person name="Pootanakit K."/>
            <person name="Ishimori K."/>
            <person name="Kitahara K."/>
        </authorList>
    </citation>
    <scope>NUCLEOTIDE SEQUENCE [LARGE SCALE GENOMIC DNA]</scope>
    <source>
        <strain evidence="3">AM7</strain>
    </source>
</reference>
<dbReference type="SUPFAM" id="SSF158682">
    <property type="entry name" value="TerB-like"/>
    <property type="match status" value="1"/>
</dbReference>
<dbReference type="CDD" id="cd07313">
    <property type="entry name" value="terB_like_2"/>
    <property type="match status" value="1"/>
</dbReference>
<organism evidence="2 3">
    <name type="scientific">Vibrio rotiferianus</name>
    <dbReference type="NCBI Taxonomy" id="190895"/>
    <lineage>
        <taxon>Bacteria</taxon>
        <taxon>Pseudomonadati</taxon>
        <taxon>Pseudomonadota</taxon>
        <taxon>Gammaproteobacteria</taxon>
        <taxon>Vibrionales</taxon>
        <taxon>Vibrionaceae</taxon>
        <taxon>Vibrio</taxon>
    </lineage>
</organism>
<evidence type="ECO:0000259" key="1">
    <source>
        <dbReference type="Pfam" id="PF05099"/>
    </source>
</evidence>
<protein>
    <recommendedName>
        <fullName evidence="1">Co-chaperone DjlA N-terminal domain-containing protein</fullName>
    </recommendedName>
</protein>
<dbReference type="Proteomes" id="UP000315115">
    <property type="component" value="Chromosome 1"/>
</dbReference>
<dbReference type="AlphaFoldDB" id="A0A510I646"/>
<dbReference type="Pfam" id="PF05099">
    <property type="entry name" value="TerB"/>
    <property type="match status" value="1"/>
</dbReference>